<dbReference type="InterPro" id="IPR003594">
    <property type="entry name" value="HATPase_dom"/>
</dbReference>
<dbReference type="GO" id="GO:0000155">
    <property type="term" value="F:phosphorelay sensor kinase activity"/>
    <property type="evidence" value="ECO:0007669"/>
    <property type="project" value="InterPro"/>
</dbReference>
<evidence type="ECO:0000256" key="8">
    <source>
        <dbReference type="SAM" id="MobiDB-lite"/>
    </source>
</evidence>
<dbReference type="InterPro" id="IPR052162">
    <property type="entry name" value="Sensor_kinase/Photoreceptor"/>
</dbReference>
<organism evidence="13 14">
    <name type="scientific">Azospirillum brasilense</name>
    <dbReference type="NCBI Taxonomy" id="192"/>
    <lineage>
        <taxon>Bacteria</taxon>
        <taxon>Pseudomonadati</taxon>
        <taxon>Pseudomonadota</taxon>
        <taxon>Alphaproteobacteria</taxon>
        <taxon>Rhodospirillales</taxon>
        <taxon>Azospirillaceae</taxon>
        <taxon>Azospirillum</taxon>
    </lineage>
</organism>
<dbReference type="InterPro" id="IPR004358">
    <property type="entry name" value="Sig_transdc_His_kin-like_C"/>
</dbReference>
<dbReference type="SMART" id="SM00091">
    <property type="entry name" value="PAS"/>
    <property type="match status" value="3"/>
</dbReference>
<feature type="domain" description="PAS" evidence="11">
    <location>
        <begin position="146"/>
        <end position="203"/>
    </location>
</feature>
<evidence type="ECO:0000313" key="13">
    <source>
        <dbReference type="EMBL" id="TWA66409.1"/>
    </source>
</evidence>
<feature type="domain" description="Histidine kinase" evidence="9">
    <location>
        <begin position="579"/>
        <end position="805"/>
    </location>
</feature>
<feature type="domain" description="Response regulatory" evidence="10">
    <location>
        <begin position="836"/>
        <end position="951"/>
    </location>
</feature>
<evidence type="ECO:0000256" key="6">
    <source>
        <dbReference type="PROSITE-ProRule" id="PRU00169"/>
    </source>
</evidence>
<evidence type="ECO:0000259" key="11">
    <source>
        <dbReference type="PROSITE" id="PS50112"/>
    </source>
</evidence>
<dbReference type="InterPro" id="IPR036097">
    <property type="entry name" value="HisK_dim/P_sf"/>
</dbReference>
<feature type="coiled-coil region" evidence="7">
    <location>
        <begin position="387"/>
        <end position="421"/>
    </location>
</feature>
<proteinExistence type="predicted"/>
<dbReference type="InterPro" id="IPR011006">
    <property type="entry name" value="CheY-like_superfamily"/>
</dbReference>
<dbReference type="InterPro" id="IPR013655">
    <property type="entry name" value="PAS_fold_3"/>
</dbReference>
<dbReference type="Gene3D" id="3.40.50.2300">
    <property type="match status" value="2"/>
</dbReference>
<evidence type="ECO:0000256" key="7">
    <source>
        <dbReference type="SAM" id="Coils"/>
    </source>
</evidence>
<dbReference type="SMART" id="SM00387">
    <property type="entry name" value="HATPase_c"/>
    <property type="match status" value="1"/>
</dbReference>
<dbReference type="SMART" id="SM00448">
    <property type="entry name" value="REC"/>
    <property type="match status" value="2"/>
</dbReference>
<dbReference type="Pfam" id="PF08448">
    <property type="entry name" value="PAS_4"/>
    <property type="match status" value="2"/>
</dbReference>
<evidence type="ECO:0000259" key="12">
    <source>
        <dbReference type="PROSITE" id="PS50113"/>
    </source>
</evidence>
<dbReference type="CDD" id="cd00130">
    <property type="entry name" value="PAS"/>
    <property type="match status" value="3"/>
</dbReference>
<evidence type="ECO:0000259" key="9">
    <source>
        <dbReference type="PROSITE" id="PS50109"/>
    </source>
</evidence>
<gene>
    <name evidence="13" type="ORF">FBZ82_10874</name>
</gene>
<dbReference type="PRINTS" id="PR00344">
    <property type="entry name" value="BCTRLSENSOR"/>
</dbReference>
<dbReference type="InterPro" id="IPR013656">
    <property type="entry name" value="PAS_4"/>
</dbReference>
<dbReference type="InterPro" id="IPR005467">
    <property type="entry name" value="His_kinase_dom"/>
</dbReference>
<feature type="domain" description="PAC" evidence="12">
    <location>
        <begin position="219"/>
        <end position="273"/>
    </location>
</feature>
<protein>
    <recommendedName>
        <fullName evidence="2">histidine kinase</fullName>
        <ecNumber evidence="2">2.7.13.3</ecNumber>
    </recommendedName>
</protein>
<evidence type="ECO:0000256" key="1">
    <source>
        <dbReference type="ARBA" id="ARBA00000085"/>
    </source>
</evidence>
<dbReference type="Proteomes" id="UP000316083">
    <property type="component" value="Unassembled WGS sequence"/>
</dbReference>
<dbReference type="SMART" id="SM00388">
    <property type="entry name" value="HisKA"/>
    <property type="match status" value="1"/>
</dbReference>
<dbReference type="EMBL" id="VITF01000008">
    <property type="protein sequence ID" value="TWA66409.1"/>
    <property type="molecule type" value="Genomic_DNA"/>
</dbReference>
<keyword evidence="3 6" id="KW-0597">Phosphoprotein</keyword>
<dbReference type="PROSITE" id="PS50113">
    <property type="entry name" value="PAC"/>
    <property type="match status" value="3"/>
</dbReference>
<feature type="modified residue" description="4-aspartylphosphate" evidence="6">
    <location>
        <position position="67"/>
    </location>
</feature>
<dbReference type="PANTHER" id="PTHR43304:SF1">
    <property type="entry name" value="PAC DOMAIN-CONTAINING PROTEIN"/>
    <property type="match status" value="1"/>
</dbReference>
<keyword evidence="7" id="KW-0175">Coiled coil</keyword>
<accession>A0A560B1M1</accession>
<evidence type="ECO:0000259" key="10">
    <source>
        <dbReference type="PROSITE" id="PS50110"/>
    </source>
</evidence>
<dbReference type="InterPro" id="IPR036890">
    <property type="entry name" value="HATPase_C_sf"/>
</dbReference>
<dbReference type="CDD" id="cd00156">
    <property type="entry name" value="REC"/>
    <property type="match status" value="1"/>
</dbReference>
<feature type="coiled-coil region" evidence="7">
    <location>
        <begin position="133"/>
        <end position="160"/>
    </location>
</feature>
<dbReference type="Gene3D" id="3.30.565.10">
    <property type="entry name" value="Histidine kinase-like ATPase, C-terminal domain"/>
    <property type="match status" value="1"/>
</dbReference>
<feature type="compositionally biased region" description="Gly residues" evidence="8">
    <location>
        <begin position="955"/>
        <end position="970"/>
    </location>
</feature>
<feature type="domain" description="PAS" evidence="11">
    <location>
        <begin position="274"/>
        <end position="344"/>
    </location>
</feature>
<dbReference type="InterPro" id="IPR001789">
    <property type="entry name" value="Sig_transdc_resp-reg_receiver"/>
</dbReference>
<dbReference type="Pfam" id="PF00072">
    <property type="entry name" value="Response_reg"/>
    <property type="match status" value="2"/>
</dbReference>
<dbReference type="InterPro" id="IPR035965">
    <property type="entry name" value="PAS-like_dom_sf"/>
</dbReference>
<feature type="modified residue" description="4-aspartylphosphate" evidence="6">
    <location>
        <position position="886"/>
    </location>
</feature>
<dbReference type="Gene3D" id="1.10.287.130">
    <property type="match status" value="1"/>
</dbReference>
<dbReference type="PANTHER" id="PTHR43304">
    <property type="entry name" value="PHYTOCHROME-LIKE PROTEIN CPH1"/>
    <property type="match status" value="1"/>
</dbReference>
<comment type="caution">
    <text evidence="13">The sequence shown here is derived from an EMBL/GenBank/DDBJ whole genome shotgun (WGS) entry which is preliminary data.</text>
</comment>
<dbReference type="Pfam" id="PF08447">
    <property type="entry name" value="PAS_3"/>
    <property type="match status" value="1"/>
</dbReference>
<evidence type="ECO:0000256" key="4">
    <source>
        <dbReference type="ARBA" id="ARBA00022679"/>
    </source>
</evidence>
<dbReference type="PROSITE" id="PS50109">
    <property type="entry name" value="HIS_KIN"/>
    <property type="match status" value="1"/>
</dbReference>
<keyword evidence="5" id="KW-0418">Kinase</keyword>
<dbReference type="Pfam" id="PF02518">
    <property type="entry name" value="HATPase_c"/>
    <property type="match status" value="1"/>
</dbReference>
<feature type="domain" description="PAC" evidence="12">
    <location>
        <begin position="347"/>
        <end position="399"/>
    </location>
</feature>
<sequence>MPSAVTILHLEDSPLDCELACARLRKAGISCDVTRVDTRAAFEAALDEAASVKGAVDGRRFDLILADFSLPDFDGLAALEIAKARKPEIPFLFLSGRMGEETAVSALKMGARDYVLKQRLAHLPAAVERAIVEARTLAERRQAEENLRRLRQAIDDIRDYAIVTLDPEGRITSWNEGSRRLFGYAEEEALGHPLSLLFAPEERCAENIRGLLAGVAEKERCEVEWTHAARDGRRFFGSTVLTVARDDTGRPAAYSVVVRDITDRRASEIALRDSEAKFRAIAESMPQLVWSAPPDGLPDYYNLHWFAYTGTRPEAMTGTAWMEVVHPDDRARTAALWTGAVRSGGSYEVEYRLRGAEGRYRWFLGRAVPLRDGDGRITRWFGTCTDIDDAVKARAAQADAREDLERQVAERTAELVAANRRLLGEVAERQRAQADLSALYTKTPVPLHSLDAEGRLLSVSDRWLEFMGYEGRGQVLGRNIADFMPPDVAREHREHLWPELLRLGAFQDMPYRLVKRSGEIADVLVSARIERDGWGGFLRTMAAVVDVSARLRAEAERERAEEALRHSQKMDALGQLTGGIAHDFNNLLTAISGNLDLLLSRLDTAERADLRDYASHAKVGATRAAGLTQRLLAFARRQPLRPDATEPCVLVEGMEDLLRRTVGEQVSIATDCPPDAWAAWCDSNQLEIALLNLVVNARDAMPDGGRITITAANARLTAADVAGDASGAAPGDYVVLTVADTGMGMPPDIIKRAFDPFFTTKPIGQGTGLGLSQVYGFVSQSHGLVRIDSEAGRGTAVRLYLPRCDGEEGAGLPPGAAVAPAAKGGTGAAADNTAGTVLLVEDEALVRMVAVQALEDAGLDVVEASDGTEALELLDGGLRADLVVTDVGLPGMNGRQLAEAVHERRPELGVLFMTGYAYDATLGTGILEPGCEVLQKPFETTALVARVTGMLAHTRGGGNADGGGSGGGGALRESVPERHCD</sequence>
<evidence type="ECO:0000256" key="2">
    <source>
        <dbReference type="ARBA" id="ARBA00012438"/>
    </source>
</evidence>
<dbReference type="SUPFAM" id="SSF52172">
    <property type="entry name" value="CheY-like"/>
    <property type="match status" value="2"/>
</dbReference>
<dbReference type="Gene3D" id="3.30.450.20">
    <property type="entry name" value="PAS domain"/>
    <property type="match status" value="3"/>
</dbReference>
<keyword evidence="4" id="KW-0808">Transferase</keyword>
<reference evidence="13 14" key="1">
    <citation type="submission" date="2019-06" db="EMBL/GenBank/DDBJ databases">
        <title>Genomic Encyclopedia of Type Strains, Phase IV (KMG-V): Genome sequencing to study the core and pangenomes of soil and plant-associated prokaryotes.</title>
        <authorList>
            <person name="Whitman W."/>
        </authorList>
    </citation>
    <scope>NUCLEOTIDE SEQUENCE [LARGE SCALE GENOMIC DNA]</scope>
    <source>
        <strain evidence="13 14">BR 11796</strain>
    </source>
</reference>
<dbReference type="PROSITE" id="PS50110">
    <property type="entry name" value="RESPONSE_REGULATORY"/>
    <property type="match status" value="2"/>
</dbReference>
<feature type="region of interest" description="Disordered" evidence="8">
    <location>
        <begin position="955"/>
        <end position="981"/>
    </location>
</feature>
<dbReference type="SUPFAM" id="SSF47384">
    <property type="entry name" value="Homodimeric domain of signal transducing histidine kinase"/>
    <property type="match status" value="1"/>
</dbReference>
<dbReference type="CDD" id="cd00082">
    <property type="entry name" value="HisKA"/>
    <property type="match status" value="1"/>
</dbReference>
<dbReference type="EC" id="2.7.13.3" evidence="2"/>
<dbReference type="SUPFAM" id="SSF55874">
    <property type="entry name" value="ATPase domain of HSP90 chaperone/DNA topoisomerase II/histidine kinase"/>
    <property type="match status" value="1"/>
</dbReference>
<dbReference type="InterPro" id="IPR001610">
    <property type="entry name" value="PAC"/>
</dbReference>
<dbReference type="NCBIfam" id="TIGR00229">
    <property type="entry name" value="sensory_box"/>
    <property type="match status" value="3"/>
</dbReference>
<evidence type="ECO:0000256" key="3">
    <source>
        <dbReference type="ARBA" id="ARBA00022553"/>
    </source>
</evidence>
<dbReference type="SMART" id="SM00086">
    <property type="entry name" value="PAC"/>
    <property type="match status" value="3"/>
</dbReference>
<name>A0A560B1M1_AZOBR</name>
<dbReference type="SUPFAM" id="SSF55785">
    <property type="entry name" value="PYP-like sensor domain (PAS domain)"/>
    <property type="match status" value="3"/>
</dbReference>
<dbReference type="PROSITE" id="PS50112">
    <property type="entry name" value="PAS"/>
    <property type="match status" value="2"/>
</dbReference>
<dbReference type="FunFam" id="3.30.450.20:FF:000099">
    <property type="entry name" value="Sensory box sensor histidine kinase"/>
    <property type="match status" value="1"/>
</dbReference>
<dbReference type="InterPro" id="IPR000700">
    <property type="entry name" value="PAS-assoc_C"/>
</dbReference>
<evidence type="ECO:0000313" key="14">
    <source>
        <dbReference type="Proteomes" id="UP000316083"/>
    </source>
</evidence>
<dbReference type="AlphaFoldDB" id="A0A560B1M1"/>
<feature type="domain" description="PAC" evidence="12">
    <location>
        <begin position="507"/>
        <end position="559"/>
    </location>
</feature>
<feature type="domain" description="Response regulatory" evidence="10">
    <location>
        <begin position="6"/>
        <end position="132"/>
    </location>
</feature>
<dbReference type="InterPro" id="IPR003661">
    <property type="entry name" value="HisK_dim/P_dom"/>
</dbReference>
<dbReference type="Pfam" id="PF00512">
    <property type="entry name" value="HisKA"/>
    <property type="match status" value="1"/>
</dbReference>
<evidence type="ECO:0000256" key="5">
    <source>
        <dbReference type="ARBA" id="ARBA00022777"/>
    </source>
</evidence>
<dbReference type="InterPro" id="IPR000014">
    <property type="entry name" value="PAS"/>
</dbReference>
<comment type="catalytic activity">
    <reaction evidence="1">
        <text>ATP + protein L-histidine = ADP + protein N-phospho-L-histidine.</text>
        <dbReference type="EC" id="2.7.13.3"/>
    </reaction>
</comment>